<feature type="chain" id="PRO_5044629526" description="Chitin-binding type-1 domain-containing protein" evidence="10">
    <location>
        <begin position="30"/>
        <end position="258"/>
    </location>
</feature>
<comment type="cofactor">
    <cofactor evidence="1">
        <name>Co(2+)</name>
        <dbReference type="ChEBI" id="CHEBI:48828"/>
    </cofactor>
</comment>
<gene>
    <name evidence="12 14" type="ORF">BDZ99DRAFT_180614</name>
</gene>
<dbReference type="Proteomes" id="UP000504636">
    <property type="component" value="Unplaced"/>
</dbReference>
<dbReference type="EMBL" id="MU003694">
    <property type="protein sequence ID" value="KAF2814595.1"/>
    <property type="molecule type" value="Genomic_DNA"/>
</dbReference>
<dbReference type="PROSITE" id="PS50941">
    <property type="entry name" value="CHIT_BIND_I_2"/>
    <property type="match status" value="1"/>
</dbReference>
<keyword evidence="2 8" id="KW-0147">Chitin-binding</keyword>
<feature type="signal peptide" evidence="10">
    <location>
        <begin position="1"/>
        <end position="29"/>
    </location>
</feature>
<dbReference type="Gene3D" id="3.30.60.10">
    <property type="entry name" value="Endochitinase-like"/>
    <property type="match status" value="1"/>
</dbReference>
<keyword evidence="5" id="KW-0378">Hydrolase</keyword>
<keyword evidence="13" id="KW-1185">Reference proteome</keyword>
<evidence type="ECO:0000256" key="10">
    <source>
        <dbReference type="SAM" id="SignalP"/>
    </source>
</evidence>
<evidence type="ECO:0000256" key="2">
    <source>
        <dbReference type="ARBA" id="ARBA00022669"/>
    </source>
</evidence>
<keyword evidence="3" id="KW-0479">Metal-binding</keyword>
<feature type="compositionally biased region" description="Basic and acidic residues" evidence="9">
    <location>
        <begin position="141"/>
        <end position="152"/>
    </location>
</feature>
<evidence type="ECO:0000256" key="4">
    <source>
        <dbReference type="ARBA" id="ARBA00022729"/>
    </source>
</evidence>
<dbReference type="GO" id="GO:0016787">
    <property type="term" value="F:hydrolase activity"/>
    <property type="evidence" value="ECO:0007669"/>
    <property type="project" value="UniProtKB-KW"/>
</dbReference>
<evidence type="ECO:0000256" key="9">
    <source>
        <dbReference type="SAM" id="MobiDB-lite"/>
    </source>
</evidence>
<name>A0A6A6Z361_9PEZI</name>
<evidence type="ECO:0000256" key="1">
    <source>
        <dbReference type="ARBA" id="ARBA00001941"/>
    </source>
</evidence>
<dbReference type="OrthoDB" id="5985073at2759"/>
<dbReference type="PANTHER" id="PTHR46471">
    <property type="entry name" value="CHITIN DEACETYLASE"/>
    <property type="match status" value="1"/>
</dbReference>
<dbReference type="GeneID" id="54453942"/>
<evidence type="ECO:0000256" key="5">
    <source>
        <dbReference type="ARBA" id="ARBA00022801"/>
    </source>
</evidence>
<reference evidence="14" key="2">
    <citation type="submission" date="2020-04" db="EMBL/GenBank/DDBJ databases">
        <authorList>
            <consortium name="NCBI Genome Project"/>
        </authorList>
    </citation>
    <scope>NUCLEOTIDE SEQUENCE</scope>
    <source>
        <strain evidence="14">CBS 304.34</strain>
    </source>
</reference>
<evidence type="ECO:0000256" key="6">
    <source>
        <dbReference type="ARBA" id="ARBA00023277"/>
    </source>
</evidence>
<keyword evidence="7" id="KW-0170">Cobalt</keyword>
<evidence type="ECO:0000256" key="8">
    <source>
        <dbReference type="PROSITE-ProRule" id="PRU00261"/>
    </source>
</evidence>
<sequence length="258" mass="27439">MLWQRRSLVRLSLPTILFLFRSLTLQNSGNNDFACGELCQPCFGACKRPRPATPPPSSPISPDGTCGEHRGLTCNGSRFGRCCGPDGLCGNTPFACGRGCQSHFGSCERPAPVITLEPTPVSYSKPCYIPGSTVTVTKWPEDHQERPDEGPRPPHHRPSPALTTISSIETSSLCFSPYTWSFPTDIPSGITGIPPTPTAGSGGGYCVGPVTTRSIRTHVRTSLLCFSPYTWSFTTNIPTGITGVPPTPTAGGGGRVLC</sequence>
<dbReference type="AlphaFoldDB" id="A0A6A6Z361"/>
<dbReference type="GO" id="GO:0008061">
    <property type="term" value="F:chitin binding"/>
    <property type="evidence" value="ECO:0007669"/>
    <property type="project" value="UniProtKB-UniRule"/>
</dbReference>
<evidence type="ECO:0000256" key="3">
    <source>
        <dbReference type="ARBA" id="ARBA00022723"/>
    </source>
</evidence>
<dbReference type="InterPro" id="IPR036861">
    <property type="entry name" value="Endochitinase-like_sf"/>
</dbReference>
<feature type="disulfide bond" evidence="8">
    <location>
        <begin position="82"/>
        <end position="96"/>
    </location>
</feature>
<dbReference type="InterPro" id="IPR001002">
    <property type="entry name" value="Chitin-bd_1"/>
</dbReference>
<evidence type="ECO:0000256" key="7">
    <source>
        <dbReference type="ARBA" id="ARBA00023285"/>
    </source>
</evidence>
<evidence type="ECO:0000313" key="13">
    <source>
        <dbReference type="Proteomes" id="UP000504636"/>
    </source>
</evidence>
<dbReference type="SUPFAM" id="SSF57016">
    <property type="entry name" value="Plant lectins/antimicrobial peptides"/>
    <property type="match status" value="1"/>
</dbReference>
<organism evidence="12">
    <name type="scientific">Mytilinidion resinicola</name>
    <dbReference type="NCBI Taxonomy" id="574789"/>
    <lineage>
        <taxon>Eukaryota</taxon>
        <taxon>Fungi</taxon>
        <taxon>Dikarya</taxon>
        <taxon>Ascomycota</taxon>
        <taxon>Pezizomycotina</taxon>
        <taxon>Dothideomycetes</taxon>
        <taxon>Pleosporomycetidae</taxon>
        <taxon>Mytilinidiales</taxon>
        <taxon>Mytilinidiaceae</taxon>
        <taxon>Mytilinidion</taxon>
    </lineage>
</organism>
<accession>A0A6A6Z361</accession>
<dbReference type="PANTHER" id="PTHR46471:SF2">
    <property type="entry name" value="CHITIN DEACETYLASE-RELATED"/>
    <property type="match status" value="1"/>
</dbReference>
<reference evidence="12 14" key="1">
    <citation type="journal article" date="2020" name="Stud. Mycol.">
        <title>101 Dothideomycetes genomes: a test case for predicting lifestyles and emergence of pathogens.</title>
        <authorList>
            <person name="Haridas S."/>
            <person name="Albert R."/>
            <person name="Binder M."/>
            <person name="Bloem J."/>
            <person name="Labutti K."/>
            <person name="Salamov A."/>
            <person name="Andreopoulos B."/>
            <person name="Baker S."/>
            <person name="Barry K."/>
            <person name="Bills G."/>
            <person name="Bluhm B."/>
            <person name="Cannon C."/>
            <person name="Castanera R."/>
            <person name="Culley D."/>
            <person name="Daum C."/>
            <person name="Ezra D."/>
            <person name="Gonzalez J."/>
            <person name="Henrissat B."/>
            <person name="Kuo A."/>
            <person name="Liang C."/>
            <person name="Lipzen A."/>
            <person name="Lutzoni F."/>
            <person name="Magnuson J."/>
            <person name="Mondo S."/>
            <person name="Nolan M."/>
            <person name="Ohm R."/>
            <person name="Pangilinan J."/>
            <person name="Park H.-J."/>
            <person name="Ramirez L."/>
            <person name="Alfaro M."/>
            <person name="Sun H."/>
            <person name="Tritt A."/>
            <person name="Yoshinaga Y."/>
            <person name="Zwiers L.-H."/>
            <person name="Turgeon B."/>
            <person name="Goodwin S."/>
            <person name="Spatafora J."/>
            <person name="Crous P."/>
            <person name="Grigoriev I."/>
        </authorList>
    </citation>
    <scope>NUCLEOTIDE SEQUENCE</scope>
    <source>
        <strain evidence="12 14">CBS 304.34</strain>
    </source>
</reference>
<feature type="region of interest" description="Disordered" evidence="9">
    <location>
        <begin position="141"/>
        <end position="162"/>
    </location>
</feature>
<comment type="caution">
    <text evidence="8">Lacks conserved residue(s) required for the propagation of feature annotation.</text>
</comment>
<keyword evidence="8" id="KW-1015">Disulfide bond</keyword>
<evidence type="ECO:0000259" key="11">
    <source>
        <dbReference type="PROSITE" id="PS50941"/>
    </source>
</evidence>
<keyword evidence="4 10" id="KW-0732">Signal</keyword>
<protein>
    <recommendedName>
        <fullName evidence="11">Chitin-binding type-1 domain-containing protein</fullName>
    </recommendedName>
</protein>
<dbReference type="GO" id="GO:0046872">
    <property type="term" value="F:metal ion binding"/>
    <property type="evidence" value="ECO:0007669"/>
    <property type="project" value="UniProtKB-KW"/>
</dbReference>
<dbReference type="CDD" id="cd11618">
    <property type="entry name" value="ChtBD1_1"/>
    <property type="match status" value="1"/>
</dbReference>
<evidence type="ECO:0000313" key="14">
    <source>
        <dbReference type="RefSeq" id="XP_033581559.1"/>
    </source>
</evidence>
<reference evidence="14" key="3">
    <citation type="submission" date="2025-04" db="UniProtKB">
        <authorList>
            <consortium name="RefSeq"/>
        </authorList>
    </citation>
    <scope>IDENTIFICATION</scope>
    <source>
        <strain evidence="14">CBS 304.34</strain>
    </source>
</reference>
<proteinExistence type="predicted"/>
<keyword evidence="6" id="KW-0119">Carbohydrate metabolism</keyword>
<evidence type="ECO:0000313" key="12">
    <source>
        <dbReference type="EMBL" id="KAF2814595.1"/>
    </source>
</evidence>
<feature type="domain" description="Chitin-binding type-1" evidence="11">
    <location>
        <begin position="63"/>
        <end position="109"/>
    </location>
</feature>
<dbReference type="RefSeq" id="XP_033581559.1">
    <property type="nucleotide sequence ID" value="XM_033713049.1"/>
</dbReference>